<feature type="domain" description="SUF system FeS cluster assembly SufBD core" evidence="2">
    <location>
        <begin position="174"/>
        <end position="406"/>
    </location>
</feature>
<evidence type="ECO:0000313" key="5">
    <source>
        <dbReference type="Proteomes" id="UP000198866"/>
    </source>
</evidence>
<protein>
    <submittedName>
        <fullName evidence="4">Iron-regulated ABC transporter permease protein SufD</fullName>
    </submittedName>
</protein>
<evidence type="ECO:0000256" key="1">
    <source>
        <dbReference type="ARBA" id="ARBA00043967"/>
    </source>
</evidence>
<feature type="domain" description="SUF system FeS cluster assembly SufBD N-terminal" evidence="3">
    <location>
        <begin position="11"/>
        <end position="169"/>
    </location>
</feature>
<dbReference type="Pfam" id="PF01458">
    <property type="entry name" value="SUFBD_core"/>
    <property type="match status" value="1"/>
</dbReference>
<dbReference type="SUPFAM" id="SSF101960">
    <property type="entry name" value="Stabilizer of iron transporter SufD"/>
    <property type="match status" value="1"/>
</dbReference>
<evidence type="ECO:0000259" key="3">
    <source>
        <dbReference type="Pfam" id="PF19295"/>
    </source>
</evidence>
<dbReference type="AlphaFoldDB" id="A0A1H6YRH8"/>
<accession>A0A1H6YRH8</accession>
<dbReference type="InterPro" id="IPR037284">
    <property type="entry name" value="SUF_FeS_clus_asmbl_SufBD_sf"/>
</dbReference>
<dbReference type="Proteomes" id="UP000198866">
    <property type="component" value="Unassembled WGS sequence"/>
</dbReference>
<dbReference type="STRING" id="667676.SAMN05192539_1010110"/>
<dbReference type="PANTHER" id="PTHR43575">
    <property type="entry name" value="PROTEIN ABCI7, CHLOROPLASTIC"/>
    <property type="match status" value="1"/>
</dbReference>
<evidence type="ECO:0000259" key="2">
    <source>
        <dbReference type="Pfam" id="PF01458"/>
    </source>
</evidence>
<dbReference type="InterPro" id="IPR011542">
    <property type="entry name" value="SUF_FeS_clus_asmbl_SufD"/>
</dbReference>
<dbReference type="EMBL" id="FNYE01000010">
    <property type="protein sequence ID" value="SEJ39930.1"/>
    <property type="molecule type" value="Genomic_DNA"/>
</dbReference>
<proteinExistence type="inferred from homology"/>
<dbReference type="InterPro" id="IPR045595">
    <property type="entry name" value="SufBD_N"/>
</dbReference>
<dbReference type="InterPro" id="IPR055346">
    <property type="entry name" value="Fe-S_cluster_assembly_SufBD"/>
</dbReference>
<dbReference type="PANTHER" id="PTHR43575:SF1">
    <property type="entry name" value="PROTEIN ABCI7, CHLOROPLASTIC"/>
    <property type="match status" value="1"/>
</dbReference>
<sequence>MSETTLEYLHQAFETLSRTLPGAELRWLRSARRHAFEQFEELGFPTTQLEDWKYTNVATIAKRPWHFTSPHSDHLDVSGIVDDLVPDKEVGRLVFVNGRHMPRLSRMPALPEGAFVGSLTRAIREVPERLRAVVEQPPPHDGFAALNTALLSDGYVLLLPPDCTIETPLVMLFLTDEAGLAMHPFNAILADARSRCSVVEQFAGIADDAYLLNTVTKIVAGDEANVQHCRVQQEARSAFHIARVGVTQQRASRFTSHSFALGGALSRTEIDTALRDVDAYAELNGLYFVGARQHVDHHTRIDHEKPDGTSREYYRGVLDGASHGVFNGNVIVRKDAQRTDTHQANYNLLLSRDAQIDTKPQLEIHADDVKCTHGATVGQLDENQLFYLRSCGIDERIARALLVWGFARDSVERVNIGAVRSRLKKLLLTRVPEGEHMRGLI</sequence>
<dbReference type="GO" id="GO:0016226">
    <property type="term" value="P:iron-sulfur cluster assembly"/>
    <property type="evidence" value="ECO:0007669"/>
    <property type="project" value="InterPro"/>
</dbReference>
<evidence type="ECO:0000313" key="4">
    <source>
        <dbReference type="EMBL" id="SEJ39930.1"/>
    </source>
</evidence>
<dbReference type="OrthoDB" id="9768262at2"/>
<name>A0A1H6YRH8_9BURK</name>
<keyword evidence="5" id="KW-1185">Reference proteome</keyword>
<dbReference type="RefSeq" id="WP_090866342.1">
    <property type="nucleotide sequence ID" value="NZ_FNYE01000010.1"/>
</dbReference>
<dbReference type="InterPro" id="IPR000825">
    <property type="entry name" value="SUF_FeS_clus_asmbl_SufBD_core"/>
</dbReference>
<comment type="similarity">
    <text evidence="1">Belongs to the iron-sulfur cluster assembly SufBD family.</text>
</comment>
<reference evidence="5" key="1">
    <citation type="submission" date="2016-10" db="EMBL/GenBank/DDBJ databases">
        <authorList>
            <person name="Varghese N."/>
            <person name="Submissions S."/>
        </authorList>
    </citation>
    <scope>NUCLEOTIDE SEQUENCE [LARGE SCALE GENOMIC DNA]</scope>
    <source>
        <strain evidence="5">LMG 26031</strain>
    </source>
</reference>
<dbReference type="NCBIfam" id="TIGR01981">
    <property type="entry name" value="sufD"/>
    <property type="match status" value="1"/>
</dbReference>
<gene>
    <name evidence="4" type="ORF">SAMN05192539_1010110</name>
</gene>
<organism evidence="4 5">
    <name type="scientific">Paraburkholderia diazotrophica</name>
    <dbReference type="NCBI Taxonomy" id="667676"/>
    <lineage>
        <taxon>Bacteria</taxon>
        <taxon>Pseudomonadati</taxon>
        <taxon>Pseudomonadota</taxon>
        <taxon>Betaproteobacteria</taxon>
        <taxon>Burkholderiales</taxon>
        <taxon>Burkholderiaceae</taxon>
        <taxon>Paraburkholderia</taxon>
    </lineage>
</organism>
<dbReference type="Pfam" id="PF19295">
    <property type="entry name" value="SufBD_N"/>
    <property type="match status" value="1"/>
</dbReference>